<dbReference type="GO" id="GO:0016787">
    <property type="term" value="F:hydrolase activity"/>
    <property type="evidence" value="ECO:0007669"/>
    <property type="project" value="UniProtKB-KW"/>
</dbReference>
<organism evidence="1 2">
    <name type="scientific">Lacticaseibacillus mingshuiensis</name>
    <dbReference type="NCBI Taxonomy" id="2799574"/>
    <lineage>
        <taxon>Bacteria</taxon>
        <taxon>Bacillati</taxon>
        <taxon>Bacillota</taxon>
        <taxon>Bacilli</taxon>
        <taxon>Lactobacillales</taxon>
        <taxon>Lactobacillaceae</taxon>
        <taxon>Lacticaseibacillus</taxon>
    </lineage>
</organism>
<keyword evidence="1" id="KW-0378">Hydrolase</keyword>
<dbReference type="InterPro" id="IPR008313">
    <property type="entry name" value="GH125"/>
</dbReference>
<dbReference type="PANTHER" id="PTHR31047:SF0">
    <property type="entry name" value="MEIOTICALLY UP-REGULATED GENE 157 PROTEIN"/>
    <property type="match status" value="1"/>
</dbReference>
<name>A0ABW4CGX2_9LACO</name>
<gene>
    <name evidence="1" type="ORF">ACFQ4P_02505</name>
</gene>
<proteinExistence type="predicted"/>
<evidence type="ECO:0000313" key="1">
    <source>
        <dbReference type="EMBL" id="MFD1429120.1"/>
    </source>
</evidence>
<dbReference type="InterPro" id="IPR012341">
    <property type="entry name" value="6hp_glycosidase-like_sf"/>
</dbReference>
<dbReference type="InterPro" id="IPR008928">
    <property type="entry name" value="6-hairpin_glycosidase_sf"/>
</dbReference>
<protein>
    <submittedName>
        <fullName evidence="1">Glycoside hydrolase family 125 protein</fullName>
    </submittedName>
</protein>
<dbReference type="SUPFAM" id="SSF48208">
    <property type="entry name" value="Six-hairpin glycosidases"/>
    <property type="match status" value="1"/>
</dbReference>
<comment type="caution">
    <text evidence="1">The sequence shown here is derived from an EMBL/GenBank/DDBJ whole genome shotgun (WGS) entry which is preliminary data.</text>
</comment>
<accession>A0ABW4CGX2</accession>
<reference evidence="2" key="1">
    <citation type="journal article" date="2019" name="Int. J. Syst. Evol. Microbiol.">
        <title>The Global Catalogue of Microorganisms (GCM) 10K type strain sequencing project: providing services to taxonomists for standard genome sequencing and annotation.</title>
        <authorList>
            <consortium name="The Broad Institute Genomics Platform"/>
            <consortium name="The Broad Institute Genome Sequencing Center for Infectious Disease"/>
            <person name="Wu L."/>
            <person name="Ma J."/>
        </authorList>
    </citation>
    <scope>NUCLEOTIDE SEQUENCE [LARGE SCALE GENOMIC DNA]</scope>
    <source>
        <strain evidence="2">CCM 8980</strain>
    </source>
</reference>
<dbReference type="RefSeq" id="WP_373300944.1">
    <property type="nucleotide sequence ID" value="NZ_BOLQ01000029.1"/>
</dbReference>
<dbReference type="SMART" id="SM01149">
    <property type="entry name" value="DUF1237"/>
    <property type="match status" value="1"/>
</dbReference>
<dbReference type="PIRSF" id="PIRSF028846">
    <property type="entry name" value="UCP028846"/>
    <property type="match status" value="1"/>
</dbReference>
<dbReference type="Pfam" id="PF06824">
    <property type="entry name" value="Glyco_hydro_125"/>
    <property type="match status" value="1"/>
</dbReference>
<dbReference type="EMBL" id="JBHTOC010000003">
    <property type="protein sequence ID" value="MFD1429120.1"/>
    <property type="molecule type" value="Genomic_DNA"/>
</dbReference>
<evidence type="ECO:0000313" key="2">
    <source>
        <dbReference type="Proteomes" id="UP001597196"/>
    </source>
</evidence>
<dbReference type="Gene3D" id="1.50.10.10">
    <property type="match status" value="1"/>
</dbReference>
<sequence>MTDYLTKGASAFIDDIVAKCGEDHKAWAETFALTYADTLKHALVKDGDERIFVLTGDIPAMWQRDSTAQMRPYLVPAQNDPELADVIEKVLNRQFFNMALDPYANAFNQEANNAGAQTDKTQMTPWIWERKYELDSLCYPVQLAYLFWKNTGRTSHFNQTFELAIERLLTTITAEQDHAHSPYSFVRPDADPGSILANGVGTPVAKTGMSWSGFRPSDDRCEYGYLVPANLFAVEILNDLAEIYKDVLHKPSERFTFLAQKIDAGVAKYGETTNAAGEAIYAYEVDGLGTATVMDDANVPNLLALPYLGAVDREDPVYVATRKTILSKENPYFYSGTYGAGLGSPHTLPEYIWPIAKAIEGLTDPDKENKAAILDLLTQTTAGTKMMHESYNVEDPSQYSREWFSWANMMFCELVMDYFDLHVKQA</sequence>
<keyword evidence="2" id="KW-1185">Reference proteome</keyword>
<dbReference type="PANTHER" id="PTHR31047">
    <property type="entry name" value="MEIOTICALLY UP-REGULATED GENE 157 PROTEIN"/>
    <property type="match status" value="1"/>
</dbReference>
<dbReference type="Proteomes" id="UP001597196">
    <property type="component" value="Unassembled WGS sequence"/>
</dbReference>